<name>A0AAD7IFW7_9AGAR</name>
<dbReference type="Gene3D" id="2.120.10.80">
    <property type="entry name" value="Kelch-type beta propeller"/>
    <property type="match status" value="1"/>
</dbReference>
<accession>A0AAD7IFW7</accession>
<protein>
    <recommendedName>
        <fullName evidence="4">Galactose oxidase</fullName>
    </recommendedName>
</protein>
<comment type="caution">
    <text evidence="2">The sequence shown here is derived from an EMBL/GenBank/DDBJ whole genome shotgun (WGS) entry which is preliminary data.</text>
</comment>
<dbReference type="Proteomes" id="UP001215280">
    <property type="component" value="Unassembled WGS sequence"/>
</dbReference>
<feature type="compositionally biased region" description="Polar residues" evidence="1">
    <location>
        <begin position="139"/>
        <end position="150"/>
    </location>
</feature>
<evidence type="ECO:0000313" key="2">
    <source>
        <dbReference type="EMBL" id="KAJ7742168.1"/>
    </source>
</evidence>
<evidence type="ECO:0000313" key="3">
    <source>
        <dbReference type="Proteomes" id="UP001215280"/>
    </source>
</evidence>
<feature type="non-terminal residue" evidence="2">
    <location>
        <position position="1"/>
    </location>
</feature>
<reference evidence="2" key="1">
    <citation type="submission" date="2023-03" db="EMBL/GenBank/DDBJ databases">
        <title>Massive genome expansion in bonnet fungi (Mycena s.s.) driven by repeated elements and novel gene families across ecological guilds.</title>
        <authorList>
            <consortium name="Lawrence Berkeley National Laboratory"/>
            <person name="Harder C.B."/>
            <person name="Miyauchi S."/>
            <person name="Viragh M."/>
            <person name="Kuo A."/>
            <person name="Thoen E."/>
            <person name="Andreopoulos B."/>
            <person name="Lu D."/>
            <person name="Skrede I."/>
            <person name="Drula E."/>
            <person name="Henrissat B."/>
            <person name="Morin E."/>
            <person name="Kohler A."/>
            <person name="Barry K."/>
            <person name="LaButti K."/>
            <person name="Morin E."/>
            <person name="Salamov A."/>
            <person name="Lipzen A."/>
            <person name="Mereny Z."/>
            <person name="Hegedus B."/>
            <person name="Baldrian P."/>
            <person name="Stursova M."/>
            <person name="Weitz H."/>
            <person name="Taylor A."/>
            <person name="Grigoriev I.V."/>
            <person name="Nagy L.G."/>
            <person name="Martin F."/>
            <person name="Kauserud H."/>
        </authorList>
    </citation>
    <scope>NUCLEOTIDE SEQUENCE</scope>
    <source>
        <strain evidence="2">CBHHK188m</strain>
    </source>
</reference>
<organism evidence="2 3">
    <name type="scientific">Mycena maculata</name>
    <dbReference type="NCBI Taxonomy" id="230809"/>
    <lineage>
        <taxon>Eukaryota</taxon>
        <taxon>Fungi</taxon>
        <taxon>Dikarya</taxon>
        <taxon>Basidiomycota</taxon>
        <taxon>Agaricomycotina</taxon>
        <taxon>Agaricomycetes</taxon>
        <taxon>Agaricomycetidae</taxon>
        <taxon>Agaricales</taxon>
        <taxon>Marasmiineae</taxon>
        <taxon>Mycenaceae</taxon>
        <taxon>Mycena</taxon>
    </lineage>
</organism>
<feature type="non-terminal residue" evidence="2">
    <location>
        <position position="159"/>
    </location>
</feature>
<dbReference type="InterPro" id="IPR015915">
    <property type="entry name" value="Kelch-typ_b-propeller"/>
</dbReference>
<gene>
    <name evidence="2" type="ORF">DFH07DRAFT_980587</name>
</gene>
<evidence type="ECO:0000256" key="1">
    <source>
        <dbReference type="SAM" id="MobiDB-lite"/>
    </source>
</evidence>
<evidence type="ECO:0008006" key="4">
    <source>
        <dbReference type="Google" id="ProtNLM"/>
    </source>
</evidence>
<sequence>AATLVDDVVYIFGGRGVDGKDLNDLAAFKIPNQRWYMFQNMEPSPSGHSGHAMATVGTKVYMLGGESFIPSETDDSGLVHVLDTSQIKYPVTPTPRYVACKALLNPVPSQLRMANDLRSMSQSMPPPAADPKDPRRAMSPQNMTNRSPNGMANGIRKKP</sequence>
<keyword evidence="3" id="KW-1185">Reference proteome</keyword>
<proteinExistence type="predicted"/>
<feature type="region of interest" description="Disordered" evidence="1">
    <location>
        <begin position="119"/>
        <end position="159"/>
    </location>
</feature>
<dbReference type="SUPFAM" id="SSF117281">
    <property type="entry name" value="Kelch motif"/>
    <property type="match status" value="1"/>
</dbReference>
<dbReference type="EMBL" id="JARJLG010000119">
    <property type="protein sequence ID" value="KAJ7742168.1"/>
    <property type="molecule type" value="Genomic_DNA"/>
</dbReference>
<dbReference type="Pfam" id="PF24681">
    <property type="entry name" value="Kelch_KLHDC2_KLHL20_DRC7"/>
    <property type="match status" value="1"/>
</dbReference>
<dbReference type="AlphaFoldDB" id="A0AAD7IFW7"/>